<dbReference type="Gene3D" id="3.10.620.30">
    <property type="match status" value="1"/>
</dbReference>
<sequence>MLIRAAFDITLSSPAPTPLILALSPHPTELPRLSADALVVDPAVPVRWFHDTFGNFRGRLVMPAGRLRLTWSGLATDEGRPDDMDPGAVQHPVENLPDEVLPFLLPSRYCESDLLSQEAWDRFGAVPAGWARVQAICDHVHESLIFDYGDASPFRTARSSIEEGKAVCRDFAHLVIAYARALNIPARYASGYLGDIDWPDMGPGDFCAWTEIFLGGRWYTFDARYNAPRIGRIVMVRGRDAADVPMITSFGPTNLDSFEVWCDEVPARAVA</sequence>
<dbReference type="InterPro" id="IPR002931">
    <property type="entry name" value="Transglutaminase-like"/>
</dbReference>
<dbReference type="InterPro" id="IPR038765">
    <property type="entry name" value="Papain-like_cys_pep_sf"/>
</dbReference>
<evidence type="ECO:0000313" key="2">
    <source>
        <dbReference type="EMBL" id="MFC5567849.1"/>
    </source>
</evidence>
<name>A0ABW0SG02_9RHOB</name>
<gene>
    <name evidence="2" type="ORF">ACFPOC_15655</name>
</gene>
<evidence type="ECO:0000313" key="3">
    <source>
        <dbReference type="Proteomes" id="UP001596056"/>
    </source>
</evidence>
<dbReference type="SUPFAM" id="SSF54001">
    <property type="entry name" value="Cysteine proteinases"/>
    <property type="match status" value="1"/>
</dbReference>
<feature type="domain" description="Transglutaminase-like" evidence="1">
    <location>
        <begin position="160"/>
        <end position="225"/>
    </location>
</feature>
<dbReference type="Gene3D" id="2.60.40.2250">
    <property type="match status" value="1"/>
</dbReference>
<dbReference type="PANTHER" id="PTHR33490">
    <property type="entry name" value="BLR5614 PROTEIN-RELATED"/>
    <property type="match status" value="1"/>
</dbReference>
<evidence type="ECO:0000259" key="1">
    <source>
        <dbReference type="SMART" id="SM00460"/>
    </source>
</evidence>
<dbReference type="Proteomes" id="UP001596056">
    <property type="component" value="Unassembled WGS sequence"/>
</dbReference>
<comment type="caution">
    <text evidence="2">The sequence shown here is derived from an EMBL/GenBank/DDBJ whole genome shotgun (WGS) entry which is preliminary data.</text>
</comment>
<protein>
    <submittedName>
        <fullName evidence="2">Transglutaminase family protein</fullName>
    </submittedName>
</protein>
<keyword evidence="3" id="KW-1185">Reference proteome</keyword>
<dbReference type="EMBL" id="JBHSNA010000020">
    <property type="protein sequence ID" value="MFC5567849.1"/>
    <property type="molecule type" value="Genomic_DNA"/>
</dbReference>
<proteinExistence type="predicted"/>
<accession>A0ABW0SG02</accession>
<dbReference type="RefSeq" id="WP_209840886.1">
    <property type="nucleotide sequence ID" value="NZ_JAGGJP010000009.1"/>
</dbReference>
<reference evidence="3" key="1">
    <citation type="journal article" date="2019" name="Int. J. Syst. Evol. Microbiol.">
        <title>The Global Catalogue of Microorganisms (GCM) 10K type strain sequencing project: providing services to taxonomists for standard genome sequencing and annotation.</title>
        <authorList>
            <consortium name="The Broad Institute Genomics Platform"/>
            <consortium name="The Broad Institute Genome Sequencing Center for Infectious Disease"/>
            <person name="Wu L."/>
            <person name="Ma J."/>
        </authorList>
    </citation>
    <scope>NUCLEOTIDE SEQUENCE [LARGE SCALE GENOMIC DNA]</scope>
    <source>
        <strain evidence="3">KACC 11588</strain>
    </source>
</reference>
<dbReference type="Pfam" id="PF01841">
    <property type="entry name" value="Transglut_core"/>
    <property type="match status" value="1"/>
</dbReference>
<dbReference type="PANTHER" id="PTHR33490:SF12">
    <property type="entry name" value="BLL5557 PROTEIN"/>
    <property type="match status" value="1"/>
</dbReference>
<organism evidence="2 3">
    <name type="scientific">Rubellimicrobium aerolatum</name>
    <dbReference type="NCBI Taxonomy" id="490979"/>
    <lineage>
        <taxon>Bacteria</taxon>
        <taxon>Pseudomonadati</taxon>
        <taxon>Pseudomonadota</taxon>
        <taxon>Alphaproteobacteria</taxon>
        <taxon>Rhodobacterales</taxon>
        <taxon>Roseobacteraceae</taxon>
        <taxon>Rubellimicrobium</taxon>
    </lineage>
</organism>
<dbReference type="SMART" id="SM00460">
    <property type="entry name" value="TGc"/>
    <property type="match status" value="1"/>
</dbReference>